<accession>A0A1H0AGN0</accession>
<evidence type="ECO:0000313" key="2">
    <source>
        <dbReference type="Proteomes" id="UP000242957"/>
    </source>
</evidence>
<evidence type="ECO:0000313" key="1">
    <source>
        <dbReference type="EMBL" id="SDN32710.1"/>
    </source>
</evidence>
<gene>
    <name evidence="1" type="ORF">SAMN05216193_102229</name>
</gene>
<proteinExistence type="predicted"/>
<name>A0A1H0AGN0_9PSED</name>
<keyword evidence="2" id="KW-1185">Reference proteome</keyword>
<reference evidence="2" key="1">
    <citation type="submission" date="2016-10" db="EMBL/GenBank/DDBJ databases">
        <authorList>
            <person name="Varghese N."/>
            <person name="Submissions S."/>
        </authorList>
    </citation>
    <scope>NUCLEOTIDE SEQUENCE [LARGE SCALE GENOMIC DNA]</scope>
    <source>
        <strain evidence="2">JCM 21621</strain>
    </source>
</reference>
<evidence type="ECO:0008006" key="3">
    <source>
        <dbReference type="Google" id="ProtNLM"/>
    </source>
</evidence>
<sequence>MNESRSMPRQTRREMQKTIVRLRLELQRQQLVHETQQLLRPLAQVRNLGQSVRQQLSGHTPLLAGTGGALLLALLTGKHRRLGQLLKLGLVLAPLLLNLRQAKKAEDHAPPPTTHL</sequence>
<organism evidence="1 2">
    <name type="scientific">Pseudomonas jinjuensis</name>
    <dbReference type="NCBI Taxonomy" id="198616"/>
    <lineage>
        <taxon>Bacteria</taxon>
        <taxon>Pseudomonadati</taxon>
        <taxon>Pseudomonadota</taxon>
        <taxon>Gammaproteobacteria</taxon>
        <taxon>Pseudomonadales</taxon>
        <taxon>Pseudomonadaceae</taxon>
        <taxon>Pseudomonas</taxon>
    </lineage>
</organism>
<dbReference type="OrthoDB" id="7031058at2"/>
<protein>
    <recommendedName>
        <fullName evidence="3">YqjK-like protein</fullName>
    </recommendedName>
</protein>
<dbReference type="RefSeq" id="WP_084309987.1">
    <property type="nucleotide sequence ID" value="NZ_FNIJ01000002.1"/>
</dbReference>
<dbReference type="EMBL" id="FNIJ01000002">
    <property type="protein sequence ID" value="SDN32710.1"/>
    <property type="molecule type" value="Genomic_DNA"/>
</dbReference>
<dbReference type="STRING" id="198616.SAMN05216193_102229"/>
<dbReference type="AlphaFoldDB" id="A0A1H0AGN0"/>
<dbReference type="Proteomes" id="UP000242957">
    <property type="component" value="Unassembled WGS sequence"/>
</dbReference>